<sequence>MTRYRMIAILMSALMAMVGAAGPAWAEPPARFEGRPTLSFVYETQANPPRYLGTGTAINWDRPGLTLELLRDLGARLEVNLAIRRFPWNRGLYLLETGEADGIFHASYKKERERIGVYPTLADGMPDPSRAIFTQAYFLHVLRGSPVRWDGETIAGLGDKAVGATTGYSIVGDLESRGVKVETGKIQGINLNKLVAGRIAAYAELENMAAAAIASDPAAYGDVVKLEPPLIAKPYYLLLSHAFVERDPALAEAVFETIAAINADPAFQARAAAYAAGAPSR</sequence>
<dbReference type="AlphaFoldDB" id="A0A8G2EZ45"/>
<dbReference type="EMBL" id="FNBW01000010">
    <property type="protein sequence ID" value="SDG08627.1"/>
    <property type="molecule type" value="Genomic_DNA"/>
</dbReference>
<organism evidence="2 3">
    <name type="scientific">Thalassobaculum litoreum DSM 18839</name>
    <dbReference type="NCBI Taxonomy" id="1123362"/>
    <lineage>
        <taxon>Bacteria</taxon>
        <taxon>Pseudomonadati</taxon>
        <taxon>Pseudomonadota</taxon>
        <taxon>Alphaproteobacteria</taxon>
        <taxon>Rhodospirillales</taxon>
        <taxon>Thalassobaculaceae</taxon>
        <taxon>Thalassobaculum</taxon>
    </lineage>
</organism>
<evidence type="ECO:0000313" key="3">
    <source>
        <dbReference type="Proteomes" id="UP000198615"/>
    </source>
</evidence>
<proteinExistence type="predicted"/>
<accession>A0A8G2EZ45</accession>
<gene>
    <name evidence="2" type="ORF">SAMN05660686_03301</name>
</gene>
<dbReference type="SUPFAM" id="SSF53850">
    <property type="entry name" value="Periplasmic binding protein-like II"/>
    <property type="match status" value="1"/>
</dbReference>
<protein>
    <submittedName>
        <fullName evidence="2">Amino acid ABC transporter substrate-binding protein, PAAT family</fullName>
    </submittedName>
</protein>
<feature type="chain" id="PRO_5034046162" evidence="1">
    <location>
        <begin position="27"/>
        <end position="281"/>
    </location>
</feature>
<evidence type="ECO:0000256" key="1">
    <source>
        <dbReference type="SAM" id="SignalP"/>
    </source>
</evidence>
<name>A0A8G2EZ45_9PROT</name>
<keyword evidence="3" id="KW-1185">Reference proteome</keyword>
<comment type="caution">
    <text evidence="2">The sequence shown here is derived from an EMBL/GenBank/DDBJ whole genome shotgun (WGS) entry which is preliminary data.</text>
</comment>
<reference evidence="2 3" key="1">
    <citation type="submission" date="2016-10" db="EMBL/GenBank/DDBJ databases">
        <authorList>
            <person name="Varghese N."/>
            <person name="Submissions S."/>
        </authorList>
    </citation>
    <scope>NUCLEOTIDE SEQUENCE [LARGE SCALE GENOMIC DNA]</scope>
    <source>
        <strain evidence="2 3">DSM 18839</strain>
    </source>
</reference>
<feature type="signal peptide" evidence="1">
    <location>
        <begin position="1"/>
        <end position="26"/>
    </location>
</feature>
<dbReference type="Proteomes" id="UP000198615">
    <property type="component" value="Unassembled WGS sequence"/>
</dbReference>
<dbReference type="Gene3D" id="3.40.190.10">
    <property type="entry name" value="Periplasmic binding protein-like II"/>
    <property type="match status" value="2"/>
</dbReference>
<keyword evidence="1" id="KW-0732">Signal</keyword>
<evidence type="ECO:0000313" key="2">
    <source>
        <dbReference type="EMBL" id="SDG08627.1"/>
    </source>
</evidence>